<protein>
    <submittedName>
        <fullName evidence="1">Uncharacterized protein</fullName>
    </submittedName>
</protein>
<dbReference type="AlphaFoldDB" id="A0A9D3MW01"/>
<comment type="caution">
    <text evidence="1">The sequence shown here is derived from an EMBL/GenBank/DDBJ whole genome shotgun (WGS) entry which is preliminary data.</text>
</comment>
<keyword evidence="2" id="KW-1185">Reference proteome</keyword>
<proteinExistence type="predicted"/>
<organism evidence="1 2">
    <name type="scientific">Anguilla anguilla</name>
    <name type="common">European freshwater eel</name>
    <name type="synonym">Muraena anguilla</name>
    <dbReference type="NCBI Taxonomy" id="7936"/>
    <lineage>
        <taxon>Eukaryota</taxon>
        <taxon>Metazoa</taxon>
        <taxon>Chordata</taxon>
        <taxon>Craniata</taxon>
        <taxon>Vertebrata</taxon>
        <taxon>Euteleostomi</taxon>
        <taxon>Actinopterygii</taxon>
        <taxon>Neopterygii</taxon>
        <taxon>Teleostei</taxon>
        <taxon>Anguilliformes</taxon>
        <taxon>Anguillidae</taxon>
        <taxon>Anguilla</taxon>
    </lineage>
</organism>
<dbReference type="EMBL" id="JAFIRN010000001">
    <property type="protein sequence ID" value="KAG5855969.1"/>
    <property type="molecule type" value="Genomic_DNA"/>
</dbReference>
<accession>A0A9D3MW01</accession>
<sequence length="141" mass="15957">MSDLDAIESGKVKGFRREPSNSVFLSFTKAELSQLVVFWGGTVTSAHKKGDLRDMAIQLASEQDITLSLAPMPAALPSQEPESESELEHEMSFRDQVQLETVKHDFEMQRLRLEVGKVKSEQDLKEKTEFAKLQFEQDKLA</sequence>
<evidence type="ECO:0000313" key="1">
    <source>
        <dbReference type="EMBL" id="KAG5855969.1"/>
    </source>
</evidence>
<evidence type="ECO:0000313" key="2">
    <source>
        <dbReference type="Proteomes" id="UP001044222"/>
    </source>
</evidence>
<dbReference type="Proteomes" id="UP001044222">
    <property type="component" value="Unassembled WGS sequence"/>
</dbReference>
<reference evidence="1" key="1">
    <citation type="submission" date="2021-01" db="EMBL/GenBank/DDBJ databases">
        <title>A chromosome-scale assembly of European eel, Anguilla anguilla.</title>
        <authorList>
            <person name="Henkel C."/>
            <person name="Jong-Raadsen S.A."/>
            <person name="Dufour S."/>
            <person name="Weltzien F.-A."/>
            <person name="Palstra A.P."/>
            <person name="Pelster B."/>
            <person name="Spaink H.P."/>
            <person name="Van Den Thillart G.E."/>
            <person name="Jansen H."/>
            <person name="Zahm M."/>
            <person name="Klopp C."/>
            <person name="Cedric C."/>
            <person name="Louis A."/>
            <person name="Berthelot C."/>
            <person name="Parey E."/>
            <person name="Roest Crollius H."/>
            <person name="Montfort J."/>
            <person name="Robinson-Rechavi M."/>
            <person name="Bucao C."/>
            <person name="Bouchez O."/>
            <person name="Gislard M."/>
            <person name="Lluch J."/>
            <person name="Milhes M."/>
            <person name="Lampietro C."/>
            <person name="Lopez Roques C."/>
            <person name="Donnadieu C."/>
            <person name="Braasch I."/>
            <person name="Desvignes T."/>
            <person name="Postlethwait J."/>
            <person name="Bobe J."/>
            <person name="Guiguen Y."/>
            <person name="Dirks R."/>
        </authorList>
    </citation>
    <scope>NUCLEOTIDE SEQUENCE</scope>
    <source>
        <strain evidence="1">Tag_6206</strain>
        <tissue evidence="1">Liver</tissue>
    </source>
</reference>
<feature type="non-terminal residue" evidence="1">
    <location>
        <position position="1"/>
    </location>
</feature>
<name>A0A9D3MW01_ANGAN</name>
<gene>
    <name evidence="1" type="ORF">ANANG_G00002710</name>
</gene>